<reference evidence="1 2" key="1">
    <citation type="submission" date="2016-11" db="EMBL/GenBank/DDBJ databases">
        <title>Genomic analysis of Caldithrix abyssi and proposal of a novel bacterial phylum Caldithrichaeota.</title>
        <authorList>
            <person name="Kublanov I."/>
            <person name="Sigalova O."/>
            <person name="Gavrilov S."/>
            <person name="Lebedinsky A."/>
            <person name="Ivanova N."/>
            <person name="Daum C."/>
            <person name="Reddy T."/>
            <person name="Klenk H.P."/>
            <person name="Goker M."/>
            <person name="Reva O."/>
            <person name="Miroshnichenko M."/>
            <person name="Kyprides N."/>
            <person name="Woyke T."/>
            <person name="Gelfand M."/>
        </authorList>
    </citation>
    <scope>NUCLEOTIDE SEQUENCE [LARGE SCALE GENOMIC DNA]</scope>
    <source>
        <strain evidence="1 2">LF13</strain>
    </source>
</reference>
<gene>
    <name evidence="1" type="ORF">Cabys_2644</name>
</gene>
<evidence type="ECO:0000313" key="2">
    <source>
        <dbReference type="Proteomes" id="UP000183868"/>
    </source>
</evidence>
<dbReference type="KEGG" id="caby:Cabys_2644"/>
<proteinExistence type="predicted"/>
<sequence>MFGLELSKNLCKSQLLGQLRLFYFASLKLSIKMKRQRD</sequence>
<dbReference type="Proteomes" id="UP000183868">
    <property type="component" value="Chromosome"/>
</dbReference>
<protein>
    <submittedName>
        <fullName evidence="1">Uncharacterized protein</fullName>
    </submittedName>
</protein>
<dbReference type="EMBL" id="CP018099">
    <property type="protein sequence ID" value="APF19393.1"/>
    <property type="molecule type" value="Genomic_DNA"/>
</dbReference>
<name>A0A1J1CAU6_CALAY</name>
<dbReference type="AlphaFoldDB" id="A0A1J1CAU6"/>
<evidence type="ECO:0000313" key="1">
    <source>
        <dbReference type="EMBL" id="APF19393.1"/>
    </source>
</evidence>
<accession>A0A1J1CAU6</accession>
<organism evidence="1 2">
    <name type="scientific">Caldithrix abyssi DSM 13497</name>
    <dbReference type="NCBI Taxonomy" id="880073"/>
    <lineage>
        <taxon>Bacteria</taxon>
        <taxon>Pseudomonadati</taxon>
        <taxon>Calditrichota</taxon>
        <taxon>Calditrichia</taxon>
        <taxon>Calditrichales</taxon>
        <taxon>Calditrichaceae</taxon>
        <taxon>Caldithrix</taxon>
    </lineage>
</organism>